<sequence>MTPEKSSAGVHVLLTGFGPFTGVTENPTQIVAEALDREPDKRIGAYSQYTVVDPAVEVSVGECERMSKAMADKAEALTGKALVLHMGVDAACDHFKLERTAYNLADFRVPDVKGAHLRGHKIIPEAPQELQTVVDVEAVMMLGDIFVTSFISTPCITQLTMHSSSICLRLMPALGMSSVGL</sequence>
<dbReference type="InterPro" id="IPR036440">
    <property type="entry name" value="Peptidase_C15-like_sf"/>
</dbReference>
<name>A0A7J6MZ85_PERCH</name>
<comment type="similarity">
    <text evidence="1">Belongs to the peptidase C15 family.</text>
</comment>
<dbReference type="PANTHER" id="PTHR23402">
    <property type="entry name" value="PROTEASE FAMILY C15 PYROGLUTAMYL-PEPTIDASE I-RELATED"/>
    <property type="match status" value="1"/>
</dbReference>
<evidence type="ECO:0000256" key="2">
    <source>
        <dbReference type="ARBA" id="ARBA00022670"/>
    </source>
</evidence>
<comment type="caution">
    <text evidence="5">The sequence shown here is derived from an EMBL/GenBank/DDBJ whole genome shotgun (WGS) entry which is preliminary data.</text>
</comment>
<dbReference type="PANTHER" id="PTHR23402:SF1">
    <property type="entry name" value="PYROGLUTAMYL-PEPTIDASE I"/>
    <property type="match status" value="1"/>
</dbReference>
<dbReference type="Gene3D" id="3.40.630.20">
    <property type="entry name" value="Peptidase C15, pyroglutamyl peptidase I-like"/>
    <property type="match status" value="1"/>
</dbReference>
<dbReference type="GO" id="GO:0006508">
    <property type="term" value="P:proteolysis"/>
    <property type="evidence" value="ECO:0007669"/>
    <property type="project" value="UniProtKB-KW"/>
</dbReference>
<dbReference type="GO" id="GO:0008234">
    <property type="term" value="F:cysteine-type peptidase activity"/>
    <property type="evidence" value="ECO:0007669"/>
    <property type="project" value="UniProtKB-KW"/>
</dbReference>
<keyword evidence="6" id="KW-1185">Reference proteome</keyword>
<dbReference type="OrthoDB" id="407146at2759"/>
<protein>
    <submittedName>
        <fullName evidence="5">Pyroglutamyl-peptidase 1</fullName>
    </submittedName>
</protein>
<dbReference type="AlphaFoldDB" id="A0A7J6MZ85"/>
<reference evidence="5 6" key="1">
    <citation type="submission" date="2020-04" db="EMBL/GenBank/DDBJ databases">
        <title>Perkinsus chesapeaki whole genome sequence.</title>
        <authorList>
            <person name="Bogema D.R."/>
        </authorList>
    </citation>
    <scope>NUCLEOTIDE SEQUENCE [LARGE SCALE GENOMIC DNA]</scope>
    <source>
        <strain evidence="5">ATCC PRA-425</strain>
    </source>
</reference>
<evidence type="ECO:0000256" key="1">
    <source>
        <dbReference type="ARBA" id="ARBA00006641"/>
    </source>
</evidence>
<evidence type="ECO:0000313" key="6">
    <source>
        <dbReference type="Proteomes" id="UP000591131"/>
    </source>
</evidence>
<dbReference type="InterPro" id="IPR016125">
    <property type="entry name" value="Peptidase_C15-like"/>
</dbReference>
<keyword evidence="3" id="KW-0378">Hydrolase</keyword>
<proteinExistence type="inferred from homology"/>
<organism evidence="5 6">
    <name type="scientific">Perkinsus chesapeaki</name>
    <name type="common">Clam parasite</name>
    <name type="synonym">Perkinsus andrewsi</name>
    <dbReference type="NCBI Taxonomy" id="330153"/>
    <lineage>
        <taxon>Eukaryota</taxon>
        <taxon>Sar</taxon>
        <taxon>Alveolata</taxon>
        <taxon>Perkinsozoa</taxon>
        <taxon>Perkinsea</taxon>
        <taxon>Perkinsida</taxon>
        <taxon>Perkinsidae</taxon>
        <taxon>Perkinsus</taxon>
    </lineage>
</organism>
<keyword evidence="4" id="KW-0788">Thiol protease</keyword>
<dbReference type="SUPFAM" id="SSF53182">
    <property type="entry name" value="Pyrrolidone carboxyl peptidase (pyroglutamate aminopeptidase)"/>
    <property type="match status" value="1"/>
</dbReference>
<evidence type="ECO:0000256" key="3">
    <source>
        <dbReference type="ARBA" id="ARBA00022801"/>
    </source>
</evidence>
<keyword evidence="2" id="KW-0645">Protease</keyword>
<dbReference type="Pfam" id="PF01470">
    <property type="entry name" value="Peptidase_C15"/>
    <property type="match status" value="1"/>
</dbReference>
<accession>A0A7J6MZ85</accession>
<evidence type="ECO:0000256" key="4">
    <source>
        <dbReference type="ARBA" id="ARBA00022807"/>
    </source>
</evidence>
<gene>
    <name evidence="5" type="primary">PGPEP1</name>
    <name evidence="5" type="ORF">FOL47_005421</name>
</gene>
<dbReference type="EMBL" id="JAAPAO010000030">
    <property type="protein sequence ID" value="KAF4676704.1"/>
    <property type="molecule type" value="Genomic_DNA"/>
</dbReference>
<dbReference type="Proteomes" id="UP000591131">
    <property type="component" value="Unassembled WGS sequence"/>
</dbReference>
<evidence type="ECO:0000313" key="5">
    <source>
        <dbReference type="EMBL" id="KAF4676704.1"/>
    </source>
</evidence>